<gene>
    <name evidence="2" type="ORF">C0175_06130</name>
</gene>
<name>A0A2J6X465_9BACT</name>
<organism evidence="2 3">
    <name type="scientific">Caldisericum exile</name>
    <dbReference type="NCBI Taxonomy" id="693075"/>
    <lineage>
        <taxon>Bacteria</taxon>
        <taxon>Pseudomonadati</taxon>
        <taxon>Caldisericota/Cryosericota group</taxon>
        <taxon>Caldisericota</taxon>
        <taxon>Caldisericia</taxon>
        <taxon>Caldisericales</taxon>
        <taxon>Caldisericaceae</taxon>
        <taxon>Caldisericum</taxon>
    </lineage>
</organism>
<dbReference type="InterPro" id="IPR002559">
    <property type="entry name" value="Transposase_11"/>
</dbReference>
<dbReference type="GO" id="GO:0003677">
    <property type="term" value="F:DNA binding"/>
    <property type="evidence" value="ECO:0007669"/>
    <property type="project" value="InterPro"/>
</dbReference>
<dbReference type="AlphaFoldDB" id="A0A2J6X465"/>
<dbReference type="Proteomes" id="UP000236910">
    <property type="component" value="Unassembled WGS sequence"/>
</dbReference>
<sequence>MDKRELNYICHDVKTGFIRKISKYVEGLSESEFECVEINDEKIYVHEVVVEIQDFRFPMKIVVCKDESGRQIVLVSTDISMSGIEIVSTYLERWDIETYFKSAKQEFNLGKCKLRTESGQRHWMILIKISYLIFKEHMEYVKKDMEVVSKQDVFNVIQNALSCLSSDQSNVKSDYDLLEINFEIKDAT</sequence>
<dbReference type="InterPro" id="IPR012337">
    <property type="entry name" value="RNaseH-like_sf"/>
</dbReference>
<comment type="caution">
    <text evidence="2">The sequence shown here is derived from an EMBL/GenBank/DDBJ whole genome shotgun (WGS) entry which is preliminary data.</text>
</comment>
<dbReference type="GO" id="GO:0004803">
    <property type="term" value="F:transposase activity"/>
    <property type="evidence" value="ECO:0007669"/>
    <property type="project" value="InterPro"/>
</dbReference>
<reference evidence="2 3" key="1">
    <citation type="submission" date="2018-01" db="EMBL/GenBank/DDBJ databases">
        <title>Metagenomic assembled genomes from two thermal pools in the Uzon Caldera, Kamchatka, Russia.</title>
        <authorList>
            <person name="Wilkins L."/>
            <person name="Ettinger C."/>
        </authorList>
    </citation>
    <scope>NUCLEOTIDE SEQUENCE [LARGE SCALE GENOMIC DNA]</scope>
    <source>
        <strain evidence="2">ARK-10</strain>
    </source>
</reference>
<dbReference type="SUPFAM" id="SSF53098">
    <property type="entry name" value="Ribonuclease H-like"/>
    <property type="match status" value="1"/>
</dbReference>
<feature type="domain" description="Transposase IS4-like" evidence="1">
    <location>
        <begin position="73"/>
        <end position="133"/>
    </location>
</feature>
<proteinExistence type="predicted"/>
<dbReference type="Pfam" id="PF01609">
    <property type="entry name" value="DDE_Tnp_1"/>
    <property type="match status" value="1"/>
</dbReference>
<evidence type="ECO:0000313" key="2">
    <source>
        <dbReference type="EMBL" id="PMP81126.1"/>
    </source>
</evidence>
<dbReference type="EMBL" id="PNIX01000347">
    <property type="protein sequence ID" value="PMP81126.1"/>
    <property type="molecule type" value="Genomic_DNA"/>
</dbReference>
<accession>A0A2J6X465</accession>
<dbReference type="GO" id="GO:0006313">
    <property type="term" value="P:DNA transposition"/>
    <property type="evidence" value="ECO:0007669"/>
    <property type="project" value="InterPro"/>
</dbReference>
<evidence type="ECO:0000259" key="1">
    <source>
        <dbReference type="Pfam" id="PF01609"/>
    </source>
</evidence>
<evidence type="ECO:0000313" key="3">
    <source>
        <dbReference type="Proteomes" id="UP000236910"/>
    </source>
</evidence>
<protein>
    <recommendedName>
        <fullName evidence="1">Transposase IS4-like domain-containing protein</fullName>
    </recommendedName>
</protein>